<keyword evidence="2" id="KW-1185">Reference proteome</keyword>
<organism evidence="1 2">
    <name type="scientific">Mucilaginibacter antarcticus</name>
    <dbReference type="NCBI Taxonomy" id="1855725"/>
    <lineage>
        <taxon>Bacteria</taxon>
        <taxon>Pseudomonadati</taxon>
        <taxon>Bacteroidota</taxon>
        <taxon>Sphingobacteriia</taxon>
        <taxon>Sphingobacteriales</taxon>
        <taxon>Sphingobacteriaceae</taxon>
        <taxon>Mucilaginibacter</taxon>
    </lineage>
</organism>
<comment type="caution">
    <text evidence="1">The sequence shown here is derived from an EMBL/GenBank/DDBJ whole genome shotgun (WGS) entry which is preliminary data.</text>
</comment>
<gene>
    <name evidence="1" type="ORF">ACFSYC_02865</name>
</gene>
<evidence type="ECO:0008006" key="3">
    <source>
        <dbReference type="Google" id="ProtNLM"/>
    </source>
</evidence>
<evidence type="ECO:0000313" key="2">
    <source>
        <dbReference type="Proteomes" id="UP001597601"/>
    </source>
</evidence>
<dbReference type="Proteomes" id="UP001597601">
    <property type="component" value="Unassembled WGS sequence"/>
</dbReference>
<proteinExistence type="predicted"/>
<dbReference type="RefSeq" id="WP_377123320.1">
    <property type="nucleotide sequence ID" value="NZ_JBHUON010000002.1"/>
</dbReference>
<dbReference type="EMBL" id="JBHUON010000002">
    <property type="protein sequence ID" value="MFD2863619.1"/>
    <property type="molecule type" value="Genomic_DNA"/>
</dbReference>
<reference evidence="2" key="1">
    <citation type="journal article" date="2019" name="Int. J. Syst. Evol. Microbiol.">
        <title>The Global Catalogue of Microorganisms (GCM) 10K type strain sequencing project: providing services to taxonomists for standard genome sequencing and annotation.</title>
        <authorList>
            <consortium name="The Broad Institute Genomics Platform"/>
            <consortium name="The Broad Institute Genome Sequencing Center for Infectious Disease"/>
            <person name="Wu L."/>
            <person name="Ma J."/>
        </authorList>
    </citation>
    <scope>NUCLEOTIDE SEQUENCE [LARGE SCALE GENOMIC DNA]</scope>
    <source>
        <strain evidence="2">KCTC 52232</strain>
    </source>
</reference>
<name>A0ABW5XIU6_9SPHI</name>
<sequence length="90" mass="10591">MGTLKKIRYNCKGATLLIERKLITGLTLRQKAELRIHLYGCSVCRVFEKQSRLINIMVQQLFKSNSSNFHLEEGFKHKLQNRIEEELNKN</sequence>
<accession>A0ABW5XIU6</accession>
<evidence type="ECO:0000313" key="1">
    <source>
        <dbReference type="EMBL" id="MFD2863619.1"/>
    </source>
</evidence>
<protein>
    <recommendedName>
        <fullName evidence="3">Zinc finger protein</fullName>
    </recommendedName>
</protein>